<accession>A0AC59HWD9</accession>
<dbReference type="EMBL" id="AP026731">
    <property type="protein sequence ID" value="BDQ63979.1"/>
    <property type="molecule type" value="Genomic_DNA"/>
</dbReference>
<organism evidence="1 2">
    <name type="scientific">Enterococcus faecalis</name>
    <name type="common">Streptococcus faecalis</name>
    <dbReference type="NCBI Taxonomy" id="1351"/>
    <lineage>
        <taxon>Bacteria</taxon>
        <taxon>Bacillati</taxon>
        <taxon>Bacillota</taxon>
        <taxon>Bacilli</taxon>
        <taxon>Lactobacillales</taxon>
        <taxon>Enterococcaceae</taxon>
        <taxon>Enterococcus</taxon>
    </lineage>
</organism>
<gene>
    <name evidence="1" type="ORF">EfsSVR2332_40570</name>
</gene>
<dbReference type="Proteomes" id="UP001317613">
    <property type="component" value="Plasmid pSVR2332_phage"/>
</dbReference>
<protein>
    <submittedName>
        <fullName evidence="1">Uncharacterized protein</fullName>
    </submittedName>
</protein>
<reference evidence="1" key="1">
    <citation type="submission" date="2022-08" db="EMBL/GenBank/DDBJ databases">
        <title>Molecular epidemiological analysis of five strains of VanD-type vancomycin-resistant Enterococcus faecalis.</title>
        <authorList>
            <person name="Mimura K."/>
            <person name="Hashimoto Y."/>
            <person name="Tomita H."/>
        </authorList>
    </citation>
    <scope>NUCLEOTIDE SEQUENCE</scope>
    <source>
        <strain evidence="1">SVR2332</strain>
        <plasmid evidence="1">pSVR2332_phage</plasmid>
    </source>
</reference>
<geneLocation type="plasmid" evidence="1 2">
    <name>pSVR2332_phage</name>
</geneLocation>
<evidence type="ECO:0000313" key="2">
    <source>
        <dbReference type="Proteomes" id="UP001317613"/>
    </source>
</evidence>
<evidence type="ECO:0000313" key="1">
    <source>
        <dbReference type="EMBL" id="BDQ63979.1"/>
    </source>
</evidence>
<sequence length="78" mass="9042">MNDVTKLTKAVKKLFDKIANFVTKEELQSYAKKTDIPNTDNFVTKTQLESDLTKYAKKPEDVSITDAELNQWLEEFIQ</sequence>
<proteinExistence type="predicted"/>
<name>A0AC59HWD9_ENTFL</name>
<keyword evidence="1" id="KW-0614">Plasmid</keyword>